<proteinExistence type="predicted"/>
<feature type="region of interest" description="Disordered" evidence="1">
    <location>
        <begin position="43"/>
        <end position="64"/>
    </location>
</feature>
<dbReference type="Pfam" id="PF15459">
    <property type="entry name" value="RRP14"/>
    <property type="match status" value="1"/>
</dbReference>
<dbReference type="InterPro" id="IPR007019">
    <property type="entry name" value="SURF6"/>
</dbReference>
<reference evidence="5" key="1">
    <citation type="journal article" date="2017" name="Plant J.">
        <title>The pomegranate (Punica granatum L.) genome and the genomics of punicalagin biosynthesis.</title>
        <authorList>
            <person name="Qin G."/>
            <person name="Xu C."/>
            <person name="Ming R."/>
            <person name="Tang H."/>
            <person name="Guyot R."/>
            <person name="Kramer E.M."/>
            <person name="Hu Y."/>
            <person name="Yi X."/>
            <person name="Qi Y."/>
            <person name="Xu X."/>
            <person name="Gao Z."/>
            <person name="Pan H."/>
            <person name="Jian J."/>
            <person name="Tian Y."/>
            <person name="Yue Z."/>
            <person name="Xu Y."/>
        </authorList>
    </citation>
    <scope>NUCLEOTIDE SEQUENCE [LARGE SCALE GENOMIC DNA]</scope>
    <source>
        <strain evidence="5">cv. Dabenzi</strain>
    </source>
</reference>
<dbReference type="InterPro" id="IPR029188">
    <property type="entry name" value="Rrp14_N"/>
</dbReference>
<feature type="region of interest" description="Disordered" evidence="1">
    <location>
        <begin position="78"/>
        <end position="112"/>
    </location>
</feature>
<dbReference type="GO" id="GO:0003723">
    <property type="term" value="F:RNA binding"/>
    <property type="evidence" value="ECO:0007669"/>
    <property type="project" value="TreeGrafter"/>
</dbReference>
<evidence type="ECO:0000256" key="1">
    <source>
        <dbReference type="SAM" id="MobiDB-lite"/>
    </source>
</evidence>
<sequence>MLEAGTLKLDSHLATFSWVGILNWVGILKLLYGVPSKGQEIEARTDDKANNSSSPTEDPLIPAKFYLPNDGKERLWFHGSKAQKESVKKESRKKVKKARRDRLDSEKSSATTVDLLMQSLEKEKVDDRSDKEDEVDTKLTEVKKYPVKGEMVSKKHSRKAATSRAAGIKARNDPKLLKQSIQKEKKRH</sequence>
<dbReference type="EMBL" id="MTKT01003950">
    <property type="protein sequence ID" value="OWM73651.1"/>
    <property type="molecule type" value="Genomic_DNA"/>
</dbReference>
<feature type="compositionally biased region" description="Basic and acidic residues" evidence="1">
    <location>
        <begin position="78"/>
        <end position="89"/>
    </location>
</feature>
<comment type="caution">
    <text evidence="4">The sequence shown here is derived from an EMBL/GenBank/DDBJ whole genome shotgun (WGS) entry which is preliminary data.</text>
</comment>
<feature type="compositionally biased region" description="Basic residues" evidence="1">
    <location>
        <begin position="90"/>
        <end position="100"/>
    </location>
</feature>
<keyword evidence="2" id="KW-0472">Membrane</keyword>
<keyword evidence="2" id="KW-1133">Transmembrane helix</keyword>
<feature type="region of interest" description="Disordered" evidence="1">
    <location>
        <begin position="148"/>
        <end position="188"/>
    </location>
</feature>
<feature type="transmembrane region" description="Helical" evidence="2">
    <location>
        <begin position="12"/>
        <end position="32"/>
    </location>
</feature>
<evidence type="ECO:0000313" key="4">
    <source>
        <dbReference type="EMBL" id="OWM73651.1"/>
    </source>
</evidence>
<dbReference type="Proteomes" id="UP000197138">
    <property type="component" value="Unassembled WGS sequence"/>
</dbReference>
<gene>
    <name evidence="4" type="ORF">CDL15_Pgr026750</name>
</gene>
<feature type="domain" description="Ribosomal RNA-processing protein 14 N-terminal" evidence="3">
    <location>
        <begin position="60"/>
        <end position="104"/>
    </location>
</feature>
<dbReference type="AlphaFoldDB" id="A0A218WN42"/>
<dbReference type="GO" id="GO:0005730">
    <property type="term" value="C:nucleolus"/>
    <property type="evidence" value="ECO:0007669"/>
    <property type="project" value="TreeGrafter"/>
</dbReference>
<evidence type="ECO:0000313" key="5">
    <source>
        <dbReference type="Proteomes" id="UP000197138"/>
    </source>
</evidence>
<protein>
    <recommendedName>
        <fullName evidence="3">Ribosomal RNA-processing protein 14 N-terminal domain-containing protein</fullName>
    </recommendedName>
</protein>
<evidence type="ECO:0000259" key="3">
    <source>
        <dbReference type="Pfam" id="PF15459"/>
    </source>
</evidence>
<dbReference type="GO" id="GO:0042273">
    <property type="term" value="P:ribosomal large subunit biogenesis"/>
    <property type="evidence" value="ECO:0007669"/>
    <property type="project" value="TreeGrafter"/>
</dbReference>
<dbReference type="PANTHER" id="PTHR14369">
    <property type="entry name" value="SURFEIT LOCUS PROTEIN 6"/>
    <property type="match status" value="1"/>
</dbReference>
<keyword evidence="2" id="KW-0812">Transmembrane</keyword>
<dbReference type="GO" id="GO:0042274">
    <property type="term" value="P:ribosomal small subunit biogenesis"/>
    <property type="evidence" value="ECO:0007669"/>
    <property type="project" value="TreeGrafter"/>
</dbReference>
<evidence type="ECO:0000256" key="2">
    <source>
        <dbReference type="SAM" id="Phobius"/>
    </source>
</evidence>
<dbReference type="PANTHER" id="PTHR14369:SF0">
    <property type="entry name" value="SURFEIT LOCUS PROTEIN 6"/>
    <property type="match status" value="1"/>
</dbReference>
<name>A0A218WN42_PUNGR</name>
<dbReference type="GO" id="GO:0003677">
    <property type="term" value="F:DNA binding"/>
    <property type="evidence" value="ECO:0007669"/>
    <property type="project" value="TreeGrafter"/>
</dbReference>
<accession>A0A218WN42</accession>
<organism evidence="4 5">
    <name type="scientific">Punica granatum</name>
    <name type="common">Pomegranate</name>
    <dbReference type="NCBI Taxonomy" id="22663"/>
    <lineage>
        <taxon>Eukaryota</taxon>
        <taxon>Viridiplantae</taxon>
        <taxon>Streptophyta</taxon>
        <taxon>Embryophyta</taxon>
        <taxon>Tracheophyta</taxon>
        <taxon>Spermatophyta</taxon>
        <taxon>Magnoliopsida</taxon>
        <taxon>eudicotyledons</taxon>
        <taxon>Gunneridae</taxon>
        <taxon>Pentapetalae</taxon>
        <taxon>rosids</taxon>
        <taxon>malvids</taxon>
        <taxon>Myrtales</taxon>
        <taxon>Lythraceae</taxon>
        <taxon>Punica</taxon>
    </lineage>
</organism>